<dbReference type="SUPFAM" id="SSF48256">
    <property type="entry name" value="Citrate synthase"/>
    <property type="match status" value="1"/>
</dbReference>
<evidence type="ECO:0000256" key="3">
    <source>
        <dbReference type="ARBA" id="ARBA00012972"/>
    </source>
</evidence>
<dbReference type="AlphaFoldDB" id="A0A147IJL4"/>
<dbReference type="UniPathway" id="UPA00223">
    <property type="reaction ID" value="UER00717"/>
</dbReference>
<proteinExistence type="inferred from homology"/>
<dbReference type="Pfam" id="PF00285">
    <property type="entry name" value="Citrate_synt"/>
    <property type="match status" value="1"/>
</dbReference>
<name>A0A147IJL4_9SPHN</name>
<sequence>MTGWSTAEEVIERLGLKPQTLYAYVSRGRIEARRDADDPRRSLYRTADVVRLEKRRARGRAQAAVAEEAISWGEPVLASAITTIADGKLWYRGQDAATLGETASLEDVARLLWDCGDERFPTQTNTIPAGRPHDRMFQVLAWRAATSPAIRGRKPKALYFEAAALLDLLVDAVAGGSGEGPMHRRLGRAWGCDDTGMDLIRRSFVLLADHELNASTFAARVTASTGASLAACALAGLAALSGPLHGGMAVRVRSFLVESDKSGPHEATAARLSAGTILPGFGHPLYPGGDPRAQALLAAFEPLPEHSALAATVQDITGELPNIDFALTALSEFAHLPEDAPFQIFATARCAGWIAHALEQSRTGILIRPRARYVGVDPGTT</sequence>
<comment type="caution">
    <text evidence="5">The sequence shown here is derived from an EMBL/GenBank/DDBJ whole genome shotgun (WGS) entry which is preliminary data.</text>
</comment>
<evidence type="ECO:0000256" key="4">
    <source>
        <dbReference type="ARBA" id="ARBA00022679"/>
    </source>
</evidence>
<comment type="pathway">
    <text evidence="1">Carbohydrate metabolism; tricarboxylic acid cycle; isocitrate from oxaloacetate: step 1/2.</text>
</comment>
<dbReference type="GO" id="GO:0005975">
    <property type="term" value="P:carbohydrate metabolic process"/>
    <property type="evidence" value="ECO:0007669"/>
    <property type="project" value="TreeGrafter"/>
</dbReference>
<dbReference type="CDD" id="cd06102">
    <property type="entry name" value="citrate_synt_like_2"/>
    <property type="match status" value="1"/>
</dbReference>
<dbReference type="GO" id="GO:0006099">
    <property type="term" value="P:tricarboxylic acid cycle"/>
    <property type="evidence" value="ECO:0007669"/>
    <property type="project" value="UniProtKB-UniPathway"/>
</dbReference>
<accession>A0A147IJL4</accession>
<dbReference type="SUPFAM" id="SSF46955">
    <property type="entry name" value="Putative DNA-binding domain"/>
    <property type="match status" value="1"/>
</dbReference>
<dbReference type="Gene3D" id="1.10.580.10">
    <property type="entry name" value="Citrate Synthase, domain 1"/>
    <property type="match status" value="1"/>
</dbReference>
<gene>
    <name evidence="5" type="ORF">SB4_18085</name>
</gene>
<dbReference type="RefSeq" id="WP_058753665.1">
    <property type="nucleotide sequence ID" value="NZ_LDTE01000156.1"/>
</dbReference>
<dbReference type="GO" id="GO:0005829">
    <property type="term" value="C:cytosol"/>
    <property type="evidence" value="ECO:0007669"/>
    <property type="project" value="TreeGrafter"/>
</dbReference>
<evidence type="ECO:0000256" key="2">
    <source>
        <dbReference type="ARBA" id="ARBA00010566"/>
    </source>
</evidence>
<comment type="similarity">
    <text evidence="2">Belongs to the citrate synthase family.</text>
</comment>
<dbReference type="EC" id="2.3.3.16" evidence="3"/>
<dbReference type="InterPro" id="IPR036969">
    <property type="entry name" value="Citrate_synthase_sf"/>
</dbReference>
<dbReference type="Gene3D" id="1.10.230.10">
    <property type="entry name" value="Cytochrome P450-Terp, domain 2"/>
    <property type="match status" value="1"/>
</dbReference>
<dbReference type="InterPro" id="IPR002020">
    <property type="entry name" value="Citrate_synthase"/>
</dbReference>
<dbReference type="InterPro" id="IPR009061">
    <property type="entry name" value="DNA-bd_dom_put_sf"/>
</dbReference>
<dbReference type="InterPro" id="IPR016142">
    <property type="entry name" value="Citrate_synth-like_lrg_a-sub"/>
</dbReference>
<keyword evidence="4" id="KW-0808">Transferase</keyword>
<dbReference type="PRINTS" id="PR00143">
    <property type="entry name" value="CITRTSNTHASE"/>
</dbReference>
<organism evidence="5 6">
    <name type="scientific">Sphingomonas sanguinis</name>
    <dbReference type="NCBI Taxonomy" id="33051"/>
    <lineage>
        <taxon>Bacteria</taxon>
        <taxon>Pseudomonadati</taxon>
        <taxon>Pseudomonadota</taxon>
        <taxon>Alphaproteobacteria</taxon>
        <taxon>Sphingomonadales</taxon>
        <taxon>Sphingomonadaceae</taxon>
        <taxon>Sphingomonas</taxon>
    </lineage>
</organism>
<dbReference type="PANTHER" id="PTHR11739">
    <property type="entry name" value="CITRATE SYNTHASE"/>
    <property type="match status" value="1"/>
</dbReference>
<evidence type="ECO:0000256" key="1">
    <source>
        <dbReference type="ARBA" id="ARBA00004751"/>
    </source>
</evidence>
<dbReference type="PATRIC" id="fig|33051.4.peg.1149"/>
<dbReference type="InterPro" id="IPR016143">
    <property type="entry name" value="Citrate_synth-like_sm_a-sub"/>
</dbReference>
<dbReference type="EMBL" id="LDTE01000156">
    <property type="protein sequence ID" value="KTT93118.1"/>
    <property type="molecule type" value="Genomic_DNA"/>
</dbReference>
<evidence type="ECO:0000313" key="5">
    <source>
        <dbReference type="EMBL" id="KTT93118.1"/>
    </source>
</evidence>
<reference evidence="5 6" key="1">
    <citation type="journal article" date="2016" name="Front. Microbiol.">
        <title>Genomic Resource of Rice Seed Associated Bacteria.</title>
        <authorList>
            <person name="Midha S."/>
            <person name="Bansal K."/>
            <person name="Sharma S."/>
            <person name="Kumar N."/>
            <person name="Patil P.P."/>
            <person name="Chaudhry V."/>
            <person name="Patil P.B."/>
        </authorList>
    </citation>
    <scope>NUCLEOTIDE SEQUENCE [LARGE SCALE GENOMIC DNA]</scope>
    <source>
        <strain evidence="5 6">SB4</strain>
    </source>
</reference>
<dbReference type="OrthoDB" id="9786046at2"/>
<dbReference type="GO" id="GO:0036440">
    <property type="term" value="F:citrate synthase activity"/>
    <property type="evidence" value="ECO:0007669"/>
    <property type="project" value="UniProtKB-EC"/>
</dbReference>
<protein>
    <recommendedName>
        <fullName evidence="3">citrate synthase (unknown stereospecificity)</fullName>
        <ecNumber evidence="3">2.3.3.16</ecNumber>
    </recommendedName>
</protein>
<dbReference type="PANTHER" id="PTHR11739:SF4">
    <property type="entry name" value="CITRATE SYNTHASE, PEROXISOMAL"/>
    <property type="match status" value="1"/>
</dbReference>
<evidence type="ECO:0000313" key="6">
    <source>
        <dbReference type="Proteomes" id="UP000074072"/>
    </source>
</evidence>
<dbReference type="Proteomes" id="UP000074072">
    <property type="component" value="Unassembled WGS sequence"/>
</dbReference>